<protein>
    <recommendedName>
        <fullName evidence="4">Flagellar assembly regulator FliX</fullName>
    </recommendedName>
</protein>
<dbReference type="GO" id="GO:0044781">
    <property type="term" value="P:bacterial-type flagellum organization"/>
    <property type="evidence" value="ECO:0007669"/>
    <property type="project" value="InterPro"/>
</dbReference>
<dbReference type="Proteomes" id="UP000295023">
    <property type="component" value="Unassembled WGS sequence"/>
</dbReference>
<reference evidence="2 3" key="1">
    <citation type="submission" date="2019-03" db="EMBL/GenBank/DDBJ databases">
        <title>Paracraurococcus aquatilis NE82 genome sequence.</title>
        <authorList>
            <person name="Zhao Y."/>
            <person name="Du Z."/>
        </authorList>
    </citation>
    <scope>NUCLEOTIDE SEQUENCE [LARGE SCALE GENOMIC DNA]</scope>
    <source>
        <strain evidence="2 3">NE82</strain>
    </source>
</reference>
<name>A0A4R4DCT6_9PROT</name>
<accession>A0A4R4DCT6</accession>
<dbReference type="InterPro" id="IPR019704">
    <property type="entry name" value="Flagellar_assmbl_FliX_class2"/>
</dbReference>
<gene>
    <name evidence="2" type="ORF">EXY23_17485</name>
</gene>
<evidence type="ECO:0000313" key="3">
    <source>
        <dbReference type="Proteomes" id="UP000295023"/>
    </source>
</evidence>
<dbReference type="Pfam" id="PF10768">
    <property type="entry name" value="FliX"/>
    <property type="match status" value="1"/>
</dbReference>
<proteinExistence type="predicted"/>
<keyword evidence="3" id="KW-1185">Reference proteome</keyword>
<evidence type="ECO:0000256" key="1">
    <source>
        <dbReference type="SAM" id="MobiDB-lite"/>
    </source>
</evidence>
<dbReference type="RefSeq" id="WP_132292247.1">
    <property type="nucleotide sequence ID" value="NZ_SKBM01000017.1"/>
</dbReference>
<sequence length="132" mass="13770">MSWVPFISGPQATAQGTAVGRSRPGTGRFLLPEGEEDPKVEVASATALGGVALLQLQTDSAPPRRDRIAEAGAALGDLSRLQLAMLRGADLSTDDMEGLATRAEALACDGSHLAAAIALRLRVELARQRARP</sequence>
<organism evidence="2 3">
    <name type="scientific">Roseicella aquatilis</name>
    <dbReference type="NCBI Taxonomy" id="2527868"/>
    <lineage>
        <taxon>Bacteria</taxon>
        <taxon>Pseudomonadati</taxon>
        <taxon>Pseudomonadota</taxon>
        <taxon>Alphaproteobacteria</taxon>
        <taxon>Acetobacterales</taxon>
        <taxon>Roseomonadaceae</taxon>
        <taxon>Roseicella</taxon>
    </lineage>
</organism>
<comment type="caution">
    <text evidence="2">The sequence shown here is derived from an EMBL/GenBank/DDBJ whole genome shotgun (WGS) entry which is preliminary data.</text>
</comment>
<dbReference type="AlphaFoldDB" id="A0A4R4DCT6"/>
<evidence type="ECO:0000313" key="2">
    <source>
        <dbReference type="EMBL" id="TCZ57973.1"/>
    </source>
</evidence>
<dbReference type="EMBL" id="SKBM01000017">
    <property type="protein sequence ID" value="TCZ57973.1"/>
    <property type="molecule type" value="Genomic_DNA"/>
</dbReference>
<feature type="region of interest" description="Disordered" evidence="1">
    <location>
        <begin position="1"/>
        <end position="24"/>
    </location>
</feature>
<evidence type="ECO:0008006" key="4">
    <source>
        <dbReference type="Google" id="ProtNLM"/>
    </source>
</evidence>